<keyword evidence="4" id="KW-1185">Reference proteome</keyword>
<dbReference type="Pfam" id="PF16944">
    <property type="entry name" value="KCH"/>
    <property type="match status" value="1"/>
</dbReference>
<dbReference type="OrthoDB" id="2128042at2759"/>
<sequence length="490" mass="55703">MCGGPQWKREVVPDHKFDFVDTRDFTDHSCWMRTRYMWVYVIVLKSFLVYVSDIFTAITMLTTQNWSNRIFQSCNTSDEKKSGCVFIPFVVGKWLFVGCIIFSFLLLAYETRKAKKIIASRDISYAFTNILANNYYSLRSYDHFCFFCQINNSTKKKDDFAFFIFFTFKSWKRLLLADGPRQVINGLTLYSFYLSQEKNGPWYDLKKYTGGNVITTGLIFSTLFTVVIFIGSALLLLAAGLCYIPLLCYIRGNLKEYCCHKVDKRIAEIVKRKNKERLARAAALAKKEAAGDFSHLKNKKGEFVHNPLPQPTLPNVTLDDEDDSSSMRKGPSPSTYTAQSDYYYNSNYNNNYGAQALDYPPTMPQYHQHQQYYQQGSFAPSVATLHDDQRLQYDDEYSSQAHLPTAAAPFARHESGQSMTTLTNPYEAPNAHAPDMRGGGGGYPQQHQHADAYAYDDGALAYDDGLDYPSPNSGGPSPHHQTGRRGPSAY</sequence>
<dbReference type="Proteomes" id="UP000294933">
    <property type="component" value="Unassembled WGS sequence"/>
</dbReference>
<dbReference type="VEuPathDB" id="FungiDB:BD410DRAFT_37772"/>
<accession>A0A4R5XEY9</accession>
<dbReference type="PANTHER" id="PTHR36424:SF1">
    <property type="entry name" value="LOW AFFINITY K(+) TRANSPORTER 1-RELATED"/>
    <property type="match status" value="1"/>
</dbReference>
<feature type="region of interest" description="Disordered" evidence="1">
    <location>
        <begin position="301"/>
        <end position="339"/>
    </location>
</feature>
<dbReference type="PANTHER" id="PTHR36424">
    <property type="entry name" value="PHEROMONE-REGULATED MEMBRANE PROTEIN 6"/>
    <property type="match status" value="1"/>
</dbReference>
<dbReference type="InterPro" id="IPR031606">
    <property type="entry name" value="Kch1/2"/>
</dbReference>
<evidence type="ECO:0008006" key="5">
    <source>
        <dbReference type="Google" id="ProtNLM"/>
    </source>
</evidence>
<dbReference type="GO" id="GO:0005886">
    <property type="term" value="C:plasma membrane"/>
    <property type="evidence" value="ECO:0007669"/>
    <property type="project" value="InterPro"/>
</dbReference>
<feature type="transmembrane region" description="Helical" evidence="2">
    <location>
        <begin position="213"/>
        <end position="246"/>
    </location>
</feature>
<dbReference type="EMBL" id="ML170156">
    <property type="protein sequence ID" value="TDL29719.1"/>
    <property type="molecule type" value="Genomic_DNA"/>
</dbReference>
<feature type="transmembrane region" description="Helical" evidence="2">
    <location>
        <begin position="38"/>
        <end position="61"/>
    </location>
</feature>
<protein>
    <recommendedName>
        <fullName evidence="5">Vacuole protein</fullName>
    </recommendedName>
</protein>
<keyword evidence="2" id="KW-0812">Transmembrane</keyword>
<feature type="region of interest" description="Disordered" evidence="1">
    <location>
        <begin position="420"/>
        <end position="490"/>
    </location>
</feature>
<evidence type="ECO:0000256" key="1">
    <source>
        <dbReference type="SAM" id="MobiDB-lite"/>
    </source>
</evidence>
<gene>
    <name evidence="3" type="ORF">BD410DRAFT_37772</name>
</gene>
<name>A0A4R5XEY9_9AGAM</name>
<evidence type="ECO:0000256" key="2">
    <source>
        <dbReference type="SAM" id="Phobius"/>
    </source>
</evidence>
<reference evidence="3 4" key="1">
    <citation type="submission" date="2018-06" db="EMBL/GenBank/DDBJ databases">
        <title>A transcriptomic atlas of mushroom development highlights an independent origin of complex multicellularity.</title>
        <authorList>
            <consortium name="DOE Joint Genome Institute"/>
            <person name="Krizsan K."/>
            <person name="Almasi E."/>
            <person name="Merenyi Z."/>
            <person name="Sahu N."/>
            <person name="Viragh M."/>
            <person name="Koszo T."/>
            <person name="Mondo S."/>
            <person name="Kiss B."/>
            <person name="Balint B."/>
            <person name="Kues U."/>
            <person name="Barry K."/>
            <person name="Hegedus J.C."/>
            <person name="Henrissat B."/>
            <person name="Johnson J."/>
            <person name="Lipzen A."/>
            <person name="Ohm R."/>
            <person name="Nagy I."/>
            <person name="Pangilinan J."/>
            <person name="Yan J."/>
            <person name="Xiong Y."/>
            <person name="Grigoriev I.V."/>
            <person name="Hibbett D.S."/>
            <person name="Nagy L.G."/>
        </authorList>
    </citation>
    <scope>NUCLEOTIDE SEQUENCE [LARGE SCALE GENOMIC DNA]</scope>
    <source>
        <strain evidence="3 4">SZMC22713</strain>
    </source>
</reference>
<evidence type="ECO:0000313" key="3">
    <source>
        <dbReference type="EMBL" id="TDL29719.1"/>
    </source>
</evidence>
<dbReference type="AlphaFoldDB" id="A0A4R5XEY9"/>
<feature type="transmembrane region" description="Helical" evidence="2">
    <location>
        <begin position="85"/>
        <end position="109"/>
    </location>
</feature>
<feature type="compositionally biased region" description="Low complexity" evidence="1">
    <location>
        <begin position="451"/>
        <end position="478"/>
    </location>
</feature>
<proteinExistence type="predicted"/>
<keyword evidence="2" id="KW-1133">Transmembrane helix</keyword>
<keyword evidence="2" id="KW-0472">Membrane</keyword>
<dbReference type="GO" id="GO:0015079">
    <property type="term" value="F:potassium ion transmembrane transporter activity"/>
    <property type="evidence" value="ECO:0007669"/>
    <property type="project" value="InterPro"/>
</dbReference>
<organism evidence="3 4">
    <name type="scientific">Rickenella mellea</name>
    <dbReference type="NCBI Taxonomy" id="50990"/>
    <lineage>
        <taxon>Eukaryota</taxon>
        <taxon>Fungi</taxon>
        <taxon>Dikarya</taxon>
        <taxon>Basidiomycota</taxon>
        <taxon>Agaricomycotina</taxon>
        <taxon>Agaricomycetes</taxon>
        <taxon>Hymenochaetales</taxon>
        <taxon>Rickenellaceae</taxon>
        <taxon>Rickenella</taxon>
    </lineage>
</organism>
<dbReference type="STRING" id="50990.A0A4R5XEY9"/>
<evidence type="ECO:0000313" key="4">
    <source>
        <dbReference type="Proteomes" id="UP000294933"/>
    </source>
</evidence>